<evidence type="ECO:0000256" key="6">
    <source>
        <dbReference type="SAM" id="SignalP"/>
    </source>
</evidence>
<feature type="domain" description="Peptidase S9 prolyl oligopeptidase catalytic" evidence="7">
    <location>
        <begin position="498"/>
        <end position="708"/>
    </location>
</feature>
<feature type="chain" id="PRO_5019542085" description="Dipeptidyl-peptidase V" evidence="6">
    <location>
        <begin position="18"/>
        <end position="755"/>
    </location>
</feature>
<proteinExistence type="inferred from homology"/>
<dbReference type="PANTHER" id="PTHR42776">
    <property type="entry name" value="SERINE PEPTIDASE S9 FAMILY MEMBER"/>
    <property type="match status" value="1"/>
</dbReference>
<evidence type="ECO:0000256" key="5">
    <source>
        <dbReference type="ARBA" id="ARBA00032829"/>
    </source>
</evidence>
<dbReference type="GeneID" id="39589287"/>
<dbReference type="InterPro" id="IPR001375">
    <property type="entry name" value="Peptidase_S9_cat"/>
</dbReference>
<dbReference type="STRING" id="105984.A0A427Y5W0"/>
<dbReference type="AlphaFoldDB" id="A0A427Y5W0"/>
<organism evidence="8 9">
    <name type="scientific">Apiotrichum porosum</name>
    <dbReference type="NCBI Taxonomy" id="105984"/>
    <lineage>
        <taxon>Eukaryota</taxon>
        <taxon>Fungi</taxon>
        <taxon>Dikarya</taxon>
        <taxon>Basidiomycota</taxon>
        <taxon>Agaricomycotina</taxon>
        <taxon>Tremellomycetes</taxon>
        <taxon>Trichosporonales</taxon>
        <taxon>Trichosporonaceae</taxon>
        <taxon>Apiotrichum</taxon>
    </lineage>
</organism>
<keyword evidence="3 6" id="KW-0732">Signal</keyword>
<evidence type="ECO:0000313" key="9">
    <source>
        <dbReference type="Proteomes" id="UP000279236"/>
    </source>
</evidence>
<evidence type="ECO:0000256" key="2">
    <source>
        <dbReference type="ARBA" id="ARBA00022670"/>
    </source>
</evidence>
<evidence type="ECO:0000256" key="4">
    <source>
        <dbReference type="ARBA" id="ARBA00022801"/>
    </source>
</evidence>
<keyword evidence="2" id="KW-0645">Protease</keyword>
<keyword evidence="4" id="KW-0378">Hydrolase</keyword>
<dbReference type="OrthoDB" id="416344at2759"/>
<feature type="signal peptide" evidence="6">
    <location>
        <begin position="1"/>
        <end position="17"/>
    </location>
</feature>
<name>A0A427Y5W0_9TREE</name>
<dbReference type="GO" id="GO:0006508">
    <property type="term" value="P:proteolysis"/>
    <property type="evidence" value="ECO:0007669"/>
    <property type="project" value="UniProtKB-KW"/>
</dbReference>
<accession>A0A427Y5W0</accession>
<dbReference type="Gene3D" id="2.120.10.30">
    <property type="entry name" value="TolB, C-terminal domain"/>
    <property type="match status" value="1"/>
</dbReference>
<dbReference type="InterPro" id="IPR011042">
    <property type="entry name" value="6-blade_b-propeller_TolB-like"/>
</dbReference>
<dbReference type="GO" id="GO:0004252">
    <property type="term" value="F:serine-type endopeptidase activity"/>
    <property type="evidence" value="ECO:0007669"/>
    <property type="project" value="TreeGrafter"/>
</dbReference>
<evidence type="ECO:0000259" key="7">
    <source>
        <dbReference type="Pfam" id="PF00326"/>
    </source>
</evidence>
<dbReference type="EMBL" id="RSCE01000002">
    <property type="protein sequence ID" value="RSH86487.1"/>
    <property type="molecule type" value="Genomic_DNA"/>
</dbReference>
<gene>
    <name evidence="8" type="ORF">EHS24_004744</name>
</gene>
<dbReference type="PANTHER" id="PTHR42776:SF13">
    <property type="entry name" value="DIPEPTIDYL-PEPTIDASE 5"/>
    <property type="match status" value="1"/>
</dbReference>
<comment type="caution">
    <text evidence="8">The sequence shown here is derived from an EMBL/GenBank/DDBJ whole genome shotgun (WGS) entry which is preliminary data.</text>
</comment>
<dbReference type="Gene3D" id="3.40.50.1820">
    <property type="entry name" value="alpha/beta hydrolase"/>
    <property type="match status" value="1"/>
</dbReference>
<comment type="similarity">
    <text evidence="1">Belongs to the peptidase S9C family.</text>
</comment>
<evidence type="ECO:0000313" key="8">
    <source>
        <dbReference type="EMBL" id="RSH86487.1"/>
    </source>
</evidence>
<sequence length="755" mass="84090">MITLLPVALGALGLVAAAPDVFTPVDMLTAPRPHPAVAAPGGLLAISFVDQWDQKTDLTTRSVYLLEPETTNPPRKLFEASPGSVSEAVWLSNQTVAYVNGTALWHFGLGETDSGKQLKMFDFPEGSEPSSLKYEPTTQTLAFCAAVWQDGDIENTGKHDAAWADRGYSGIVFDDLFVRHWDTWRTPGRVYTVASTLLNRRRSVDGRSEEFTASREYTNLLNGTGIYSQMDPIGSDLFSISETKLAIALKPTHLNTAIHTRMDVYLLPLAGPRSNVLTLTQAAHGAISALSFSPDGKKLVWLEMAKDGYESDKRVVTVHTLNADKIGSSERWTAEWDRSPSDVVWDLRSQGLYLIAEYNGKVLPYHLETPGRLPTPLLFKGSTSSITQLSSHDHFLLSVSTLTSPTEIFFLDLEDGPSDPDKMPHEELRQITHYAESHIGGRLDDMAGEELWFKGVDGRRVMAWVLKPRGWSKDDAPASYPLAFFIHGGPQGAWEDSWSTRWNTALFASMGYFVVAVNPTGSTGYGQDFTDRIQSHWGDRPFQDLVAGYHAALDKYPEIDPERTAGLGASYGGYMVNWINGHNIFGFKALVYHDGIFSTLDTFYSTEEVWFPTQDFGGTLLSNREVYERWNPMNHVSEWATPQLVIQGGKDFRLAESQAISTFTALQLQGVPSRFLYFPDENHWVLKAHNSVKWHTEVLRWLDEWVGHGKDVAPSRKVETKSKEVVEDVMEDVADLVAEAAAWAIVAEEAVELLF</sequence>
<evidence type="ECO:0000256" key="1">
    <source>
        <dbReference type="ARBA" id="ARBA00010040"/>
    </source>
</evidence>
<protein>
    <recommendedName>
        <fullName evidence="5">Dipeptidyl-peptidase V</fullName>
    </recommendedName>
</protein>
<keyword evidence="9" id="KW-1185">Reference proteome</keyword>
<dbReference type="RefSeq" id="XP_028479272.1">
    <property type="nucleotide sequence ID" value="XM_028620300.1"/>
</dbReference>
<reference evidence="8 9" key="1">
    <citation type="submission" date="2018-11" db="EMBL/GenBank/DDBJ databases">
        <title>Genome sequence of Apiotrichum porosum DSM 27194.</title>
        <authorList>
            <person name="Aliyu H."/>
            <person name="Gorte O."/>
            <person name="Ochsenreither K."/>
        </authorList>
    </citation>
    <scope>NUCLEOTIDE SEQUENCE [LARGE SCALE GENOMIC DNA]</scope>
    <source>
        <strain evidence="8 9">DSM 27194</strain>
    </source>
</reference>
<dbReference type="FunFam" id="3.40.50.1820:FF:000028">
    <property type="entry name" value="S9 family peptidase"/>
    <property type="match status" value="1"/>
</dbReference>
<dbReference type="Pfam" id="PF00326">
    <property type="entry name" value="Peptidase_S9"/>
    <property type="match status" value="1"/>
</dbReference>
<dbReference type="InterPro" id="IPR029058">
    <property type="entry name" value="AB_hydrolase_fold"/>
</dbReference>
<dbReference type="Proteomes" id="UP000279236">
    <property type="component" value="Unassembled WGS sequence"/>
</dbReference>
<dbReference type="SUPFAM" id="SSF53474">
    <property type="entry name" value="alpha/beta-Hydrolases"/>
    <property type="match status" value="1"/>
</dbReference>
<dbReference type="SUPFAM" id="SSF82171">
    <property type="entry name" value="DPP6 N-terminal domain-like"/>
    <property type="match status" value="1"/>
</dbReference>
<evidence type="ECO:0000256" key="3">
    <source>
        <dbReference type="ARBA" id="ARBA00022729"/>
    </source>
</evidence>